<dbReference type="AlphaFoldDB" id="A0AA40CET1"/>
<reference evidence="2" key="1">
    <citation type="submission" date="2023-06" db="EMBL/GenBank/DDBJ databases">
        <title>Genome-scale phylogeny and comparative genomics of the fungal order Sordariales.</title>
        <authorList>
            <consortium name="Lawrence Berkeley National Laboratory"/>
            <person name="Hensen N."/>
            <person name="Bonometti L."/>
            <person name="Westerberg I."/>
            <person name="Brannstrom I.O."/>
            <person name="Guillou S."/>
            <person name="Cros-Aarteil S."/>
            <person name="Calhoun S."/>
            <person name="Haridas S."/>
            <person name="Kuo A."/>
            <person name="Mondo S."/>
            <person name="Pangilinan J."/>
            <person name="Riley R."/>
            <person name="LaButti K."/>
            <person name="Andreopoulos B."/>
            <person name="Lipzen A."/>
            <person name="Chen C."/>
            <person name="Yanf M."/>
            <person name="Daum C."/>
            <person name="Ng V."/>
            <person name="Clum A."/>
            <person name="Steindorff A."/>
            <person name="Ohm R."/>
            <person name="Martin F."/>
            <person name="Silar P."/>
            <person name="Natvig D."/>
            <person name="Lalanne C."/>
            <person name="Gautier V."/>
            <person name="Ament-velasquez S.L."/>
            <person name="Kruys A."/>
            <person name="Hutchinson M.I."/>
            <person name="Powell A.J."/>
            <person name="Barry K."/>
            <person name="Miller A.N."/>
            <person name="Grigoriev I.V."/>
            <person name="Debuchy R."/>
            <person name="Gladieux P."/>
            <person name="Thoren M.H."/>
            <person name="Johannesson H."/>
        </authorList>
    </citation>
    <scope>NUCLEOTIDE SEQUENCE</scope>
    <source>
        <strain evidence="2">SMH3391-2</strain>
    </source>
</reference>
<evidence type="ECO:0000256" key="1">
    <source>
        <dbReference type="SAM" id="Phobius"/>
    </source>
</evidence>
<proteinExistence type="predicted"/>
<gene>
    <name evidence="2" type="ORF">B0T17DRAFT_517312</name>
</gene>
<evidence type="ECO:0000313" key="3">
    <source>
        <dbReference type="Proteomes" id="UP001174934"/>
    </source>
</evidence>
<protein>
    <submittedName>
        <fullName evidence="2">Uncharacterized protein</fullName>
    </submittedName>
</protein>
<sequence length="112" mass="11791">MQQQPVISLIIGLVSYAHWGERTKSGRWARGASTACWVGVSGLMFSIAISGGGIGGRKRSVSFGGWQEESSNLVGRANWSSGRFDLIKGGLETASGLPTLAWAIGILALLNL</sequence>
<keyword evidence="1" id="KW-0812">Transmembrane</keyword>
<evidence type="ECO:0000313" key="2">
    <source>
        <dbReference type="EMBL" id="KAK0635812.1"/>
    </source>
</evidence>
<organism evidence="2 3">
    <name type="scientific">Bombardia bombarda</name>
    <dbReference type="NCBI Taxonomy" id="252184"/>
    <lineage>
        <taxon>Eukaryota</taxon>
        <taxon>Fungi</taxon>
        <taxon>Dikarya</taxon>
        <taxon>Ascomycota</taxon>
        <taxon>Pezizomycotina</taxon>
        <taxon>Sordariomycetes</taxon>
        <taxon>Sordariomycetidae</taxon>
        <taxon>Sordariales</taxon>
        <taxon>Lasiosphaeriaceae</taxon>
        <taxon>Bombardia</taxon>
    </lineage>
</organism>
<keyword evidence="1" id="KW-0472">Membrane</keyword>
<accession>A0AA40CET1</accession>
<keyword evidence="3" id="KW-1185">Reference proteome</keyword>
<dbReference type="EMBL" id="JAULSR010000001">
    <property type="protein sequence ID" value="KAK0635812.1"/>
    <property type="molecule type" value="Genomic_DNA"/>
</dbReference>
<dbReference type="Proteomes" id="UP001174934">
    <property type="component" value="Unassembled WGS sequence"/>
</dbReference>
<comment type="caution">
    <text evidence="2">The sequence shown here is derived from an EMBL/GenBank/DDBJ whole genome shotgun (WGS) entry which is preliminary data.</text>
</comment>
<name>A0AA40CET1_9PEZI</name>
<keyword evidence="1" id="KW-1133">Transmembrane helix</keyword>
<feature type="transmembrane region" description="Helical" evidence="1">
    <location>
        <begin position="28"/>
        <end position="49"/>
    </location>
</feature>